<organism evidence="1 2">
    <name type="scientific">Desulfoluna spongiiphila</name>
    <dbReference type="NCBI Taxonomy" id="419481"/>
    <lineage>
        <taxon>Bacteria</taxon>
        <taxon>Pseudomonadati</taxon>
        <taxon>Thermodesulfobacteriota</taxon>
        <taxon>Desulfobacteria</taxon>
        <taxon>Desulfobacterales</taxon>
        <taxon>Desulfolunaceae</taxon>
        <taxon>Desulfoluna</taxon>
    </lineage>
</organism>
<evidence type="ECO:0000313" key="2">
    <source>
        <dbReference type="Proteomes" id="UP000198870"/>
    </source>
</evidence>
<proteinExistence type="predicted"/>
<protein>
    <submittedName>
        <fullName evidence="1">Uncharacterized protein</fullName>
    </submittedName>
</protein>
<reference evidence="1 2" key="1">
    <citation type="submission" date="2016-10" db="EMBL/GenBank/DDBJ databases">
        <authorList>
            <person name="de Groot N.N."/>
        </authorList>
    </citation>
    <scope>NUCLEOTIDE SEQUENCE [LARGE SCALE GENOMIC DNA]</scope>
    <source>
        <strain evidence="1 2">AA1</strain>
    </source>
</reference>
<dbReference type="STRING" id="419481.SAMN05216233_13220"/>
<accession>A0A1G5JJ32</accession>
<dbReference type="AlphaFoldDB" id="A0A1G5JJ32"/>
<sequence length="53" mass="5767">MVPGSDKGGSDSIRENESHLPVIPYKIACTHNVVKKTGACMLLLDFVFSALLY</sequence>
<evidence type="ECO:0000313" key="1">
    <source>
        <dbReference type="EMBL" id="SCY88392.1"/>
    </source>
</evidence>
<dbReference type="Proteomes" id="UP000198870">
    <property type="component" value="Unassembled WGS sequence"/>
</dbReference>
<name>A0A1G5JJ32_9BACT</name>
<gene>
    <name evidence="1" type="ORF">SAMN05216233_13220</name>
</gene>
<dbReference type="EMBL" id="FMUX01000032">
    <property type="protein sequence ID" value="SCY88392.1"/>
    <property type="molecule type" value="Genomic_DNA"/>
</dbReference>
<keyword evidence="2" id="KW-1185">Reference proteome</keyword>